<gene>
    <name evidence="1" type="ORF">HLPCO_002889</name>
</gene>
<dbReference type="Proteomes" id="UP000005707">
    <property type="component" value="Unassembled WGS sequence"/>
</dbReference>
<accession>U2E795</accession>
<comment type="caution">
    <text evidence="1">The sequence shown here is derived from an EMBL/GenBank/DDBJ whole genome shotgun (WGS) entry which is preliminary data.</text>
</comment>
<dbReference type="STRING" id="1033810.HLPCO_002889"/>
<reference evidence="1 2" key="2">
    <citation type="journal article" date="2013" name="PLoS ONE">
        <title>INDIGO - INtegrated Data Warehouse of MIcrobial GenOmes with Examples from the Red Sea Extremophiles.</title>
        <authorList>
            <person name="Alam I."/>
            <person name="Antunes A."/>
            <person name="Kamau A.A."/>
            <person name="Ba Alawi W."/>
            <person name="Kalkatawi M."/>
            <person name="Stingl U."/>
            <person name="Bajic V.B."/>
        </authorList>
    </citation>
    <scope>NUCLEOTIDE SEQUENCE [LARGE SCALE GENOMIC DNA]</scope>
    <source>
        <strain evidence="1 2">SSD-17B</strain>
    </source>
</reference>
<evidence type="ECO:0000313" key="1">
    <source>
        <dbReference type="EMBL" id="ERJ11068.1"/>
    </source>
</evidence>
<dbReference type="RefSeq" id="WP_008824760.1">
    <property type="nucleotide sequence ID" value="NZ_AFNU02000017.1"/>
</dbReference>
<name>U2E795_9MOLU</name>
<reference evidence="1 2" key="1">
    <citation type="journal article" date="2011" name="J. Bacteriol.">
        <title>Genome sequence of Haloplasma contractile, an unusual contractile bacterium from a deep-sea anoxic brine lake.</title>
        <authorList>
            <person name="Antunes A."/>
            <person name="Alam I."/>
            <person name="El Dorry H."/>
            <person name="Siam R."/>
            <person name="Robertson A."/>
            <person name="Bajic V.B."/>
            <person name="Stingl U."/>
        </authorList>
    </citation>
    <scope>NUCLEOTIDE SEQUENCE [LARGE SCALE GENOMIC DNA]</scope>
    <source>
        <strain evidence="1 2">SSD-17B</strain>
    </source>
</reference>
<dbReference type="InParanoid" id="U2E795"/>
<proteinExistence type="predicted"/>
<keyword evidence="2" id="KW-1185">Reference proteome</keyword>
<protein>
    <submittedName>
        <fullName evidence="1">Uncharacterized protein</fullName>
    </submittedName>
</protein>
<sequence length="65" mass="7386">MNKSLIAKSEVEGELGFLIKPIFTELSKSECFVRDINYPLGVYVTNEFHEQCIKNAISGYTVLTR</sequence>
<dbReference type="EMBL" id="AFNU02000017">
    <property type="protein sequence ID" value="ERJ11068.1"/>
    <property type="molecule type" value="Genomic_DNA"/>
</dbReference>
<dbReference type="AlphaFoldDB" id="U2E795"/>
<evidence type="ECO:0000313" key="2">
    <source>
        <dbReference type="Proteomes" id="UP000005707"/>
    </source>
</evidence>
<organism evidence="1 2">
    <name type="scientific">Haloplasma contractile SSD-17B</name>
    <dbReference type="NCBI Taxonomy" id="1033810"/>
    <lineage>
        <taxon>Bacteria</taxon>
        <taxon>Bacillati</taxon>
        <taxon>Mycoplasmatota</taxon>
        <taxon>Mollicutes</taxon>
        <taxon>Haloplasmatales</taxon>
        <taxon>Haloplasmataceae</taxon>
        <taxon>Haloplasma</taxon>
    </lineage>
</organism>